<proteinExistence type="predicted"/>
<organism evidence="1 2">
    <name type="scientific">Cellulomonas rhizosphaerae</name>
    <dbReference type="NCBI Taxonomy" id="2293719"/>
    <lineage>
        <taxon>Bacteria</taxon>
        <taxon>Bacillati</taxon>
        <taxon>Actinomycetota</taxon>
        <taxon>Actinomycetes</taxon>
        <taxon>Micrococcales</taxon>
        <taxon>Cellulomonadaceae</taxon>
        <taxon>Cellulomonas</taxon>
    </lineage>
</organism>
<dbReference type="Proteomes" id="UP000283374">
    <property type="component" value="Unassembled WGS sequence"/>
</dbReference>
<reference evidence="1 2" key="1">
    <citation type="submission" date="2018-08" db="EMBL/GenBank/DDBJ databases">
        <title>Cellulomonas rhizosphaerae sp. nov., a novel actinomycete isolated from soil.</title>
        <authorList>
            <person name="Tian Y."/>
        </authorList>
    </citation>
    <scope>NUCLEOTIDE SEQUENCE [LARGE SCALE GENOMIC DNA]</scope>
    <source>
        <strain evidence="1 2">NEAU-TCZ24</strain>
    </source>
</reference>
<protein>
    <recommendedName>
        <fullName evidence="3">Bacteriocin-protection protein</fullName>
    </recommendedName>
</protein>
<dbReference type="RefSeq" id="WP_118766285.1">
    <property type="nucleotide sequence ID" value="NZ_QWKP01000141.1"/>
</dbReference>
<accession>A0A413RPD2</accession>
<name>A0A413RPD2_9CELL</name>
<evidence type="ECO:0008006" key="3">
    <source>
        <dbReference type="Google" id="ProtNLM"/>
    </source>
</evidence>
<dbReference type="EMBL" id="QWKP01000141">
    <property type="protein sequence ID" value="RHA43788.1"/>
    <property type="molecule type" value="Genomic_DNA"/>
</dbReference>
<keyword evidence="2" id="KW-1185">Reference proteome</keyword>
<gene>
    <name evidence="1" type="ORF">D1825_04625</name>
</gene>
<dbReference type="AlphaFoldDB" id="A0A413RPD2"/>
<dbReference type="OrthoDB" id="9796999at2"/>
<dbReference type="Pfam" id="PF13376">
    <property type="entry name" value="OmdA"/>
    <property type="match status" value="1"/>
</dbReference>
<evidence type="ECO:0000313" key="2">
    <source>
        <dbReference type="Proteomes" id="UP000283374"/>
    </source>
</evidence>
<comment type="caution">
    <text evidence="1">The sequence shown here is derived from an EMBL/GenBank/DDBJ whole genome shotgun (WGS) entry which is preliminary data.</text>
</comment>
<sequence>MSRENAPRVLVESVAQWRDWLAEHHADEPPGVWSVRWRYASGGPVVTYEELVEAALCFGWIDSSGRTLDDQQTMLWFTRRKKGSGWARTNKVRIERLEAEGLMAPAGRAMIEAARADGSWTLLDDVENLVVPPDLATAFEAHPGSREQWDAFPPSARRAHLEWLVQAKRPATREARMQDIAESASRGVRANEWVRKTPPPAPAV</sequence>
<evidence type="ECO:0000313" key="1">
    <source>
        <dbReference type="EMBL" id="RHA43788.1"/>
    </source>
</evidence>